<dbReference type="Pfam" id="PF21694">
    <property type="entry name" value="DNA_pol3_delta_C"/>
    <property type="match status" value="1"/>
</dbReference>
<sequence length="332" mass="37665">MEEVKRIVNNIKNGNIQPVYLLTGDEPYFIDFVSDYIEKNVLTEDEKAFNQTVLYGRDVTVDDIVSNAKRYPMMAERQVIIVKEAQELSRTIENLAPYCTNPQPTTVLVICYKYKKIDKRKALYKAIKKNGGIVEEKKLYENQVGNWITKLLSSKGYSISIKASLMLVEFLGNDLGRISNEIDKLTQIVKPEQQITPEIIELNIGISKDFNNFELQNAIGNKDIQKAFQIINYFAQNPKDNPLVMTVALLYSYFSKVLKYHALASKNNASKEMGINPYFVKDYQLAAKNYPMKKVSAILAKLRDTDMKSKGVGAANVSDGDLLKELLTVIFA</sequence>
<dbReference type="NCBIfam" id="TIGR01128">
    <property type="entry name" value="holA"/>
    <property type="match status" value="1"/>
</dbReference>
<dbReference type="InterPro" id="IPR008921">
    <property type="entry name" value="DNA_pol3_clamp-load_cplx_C"/>
</dbReference>
<dbReference type="PANTHER" id="PTHR34388:SF1">
    <property type="entry name" value="DNA POLYMERASE III SUBUNIT DELTA"/>
    <property type="match status" value="1"/>
</dbReference>
<evidence type="ECO:0000256" key="5">
    <source>
        <dbReference type="ARBA" id="ARBA00022705"/>
    </source>
</evidence>
<comment type="catalytic activity">
    <reaction evidence="8">
        <text>DNA(n) + a 2'-deoxyribonucleoside 5'-triphosphate = DNA(n+1) + diphosphate</text>
        <dbReference type="Rhea" id="RHEA:22508"/>
        <dbReference type="Rhea" id="RHEA-COMP:17339"/>
        <dbReference type="Rhea" id="RHEA-COMP:17340"/>
        <dbReference type="ChEBI" id="CHEBI:33019"/>
        <dbReference type="ChEBI" id="CHEBI:61560"/>
        <dbReference type="ChEBI" id="CHEBI:173112"/>
        <dbReference type="EC" id="2.7.7.7"/>
    </reaction>
</comment>
<evidence type="ECO:0000313" key="11">
    <source>
        <dbReference type="EMBL" id="GGD91967.1"/>
    </source>
</evidence>
<evidence type="ECO:0000256" key="6">
    <source>
        <dbReference type="ARBA" id="ARBA00022932"/>
    </source>
</evidence>
<keyword evidence="3" id="KW-0808">Transferase</keyword>
<dbReference type="Proteomes" id="UP000652231">
    <property type="component" value="Unassembled WGS sequence"/>
</dbReference>
<dbReference type="SUPFAM" id="SSF52540">
    <property type="entry name" value="P-loop containing nucleoside triphosphate hydrolases"/>
    <property type="match status" value="1"/>
</dbReference>
<dbReference type="AlphaFoldDB" id="A0A8J2Y9G2"/>
<dbReference type="GO" id="GO:0003677">
    <property type="term" value="F:DNA binding"/>
    <property type="evidence" value="ECO:0007669"/>
    <property type="project" value="InterPro"/>
</dbReference>
<dbReference type="EC" id="2.7.7.7" evidence="1"/>
<evidence type="ECO:0000259" key="10">
    <source>
        <dbReference type="Pfam" id="PF21694"/>
    </source>
</evidence>
<dbReference type="Gene3D" id="1.20.272.10">
    <property type="match status" value="1"/>
</dbReference>
<comment type="caution">
    <text evidence="11">The sequence shown here is derived from an EMBL/GenBank/DDBJ whole genome shotgun (WGS) entry which is preliminary data.</text>
</comment>
<proteinExistence type="inferred from homology"/>
<evidence type="ECO:0000313" key="12">
    <source>
        <dbReference type="Proteomes" id="UP000652231"/>
    </source>
</evidence>
<dbReference type="GO" id="GO:0006261">
    <property type="term" value="P:DNA-templated DNA replication"/>
    <property type="evidence" value="ECO:0007669"/>
    <property type="project" value="TreeGrafter"/>
</dbReference>
<dbReference type="RefSeq" id="WP_188441094.1">
    <property type="nucleotide sequence ID" value="NZ_BMGK01000005.1"/>
</dbReference>
<dbReference type="GO" id="GO:0003887">
    <property type="term" value="F:DNA-directed DNA polymerase activity"/>
    <property type="evidence" value="ECO:0007669"/>
    <property type="project" value="UniProtKB-KW"/>
</dbReference>
<dbReference type="InterPro" id="IPR048466">
    <property type="entry name" value="DNA_pol3_delta-like_C"/>
</dbReference>
<keyword evidence="6" id="KW-0239">DNA-directed DNA polymerase</keyword>
<name>A0A8J2Y9G2_9FLAO</name>
<keyword evidence="4" id="KW-0548">Nucleotidyltransferase</keyword>
<reference evidence="11" key="2">
    <citation type="submission" date="2020-09" db="EMBL/GenBank/DDBJ databases">
        <authorList>
            <person name="Sun Q."/>
            <person name="Zhou Y."/>
        </authorList>
    </citation>
    <scope>NUCLEOTIDE SEQUENCE</scope>
    <source>
        <strain evidence="11">CGMCC 1.12924</strain>
    </source>
</reference>
<evidence type="ECO:0000259" key="9">
    <source>
        <dbReference type="Pfam" id="PF06144"/>
    </source>
</evidence>
<keyword evidence="12" id="KW-1185">Reference proteome</keyword>
<dbReference type="InterPro" id="IPR005790">
    <property type="entry name" value="DNA_polIII_delta"/>
</dbReference>
<feature type="domain" description="DNA polymerase III delta N-terminal" evidence="9">
    <location>
        <begin position="20"/>
        <end position="136"/>
    </location>
</feature>
<evidence type="ECO:0000256" key="7">
    <source>
        <dbReference type="ARBA" id="ARBA00034754"/>
    </source>
</evidence>
<dbReference type="GO" id="GO:0009360">
    <property type="term" value="C:DNA polymerase III complex"/>
    <property type="evidence" value="ECO:0007669"/>
    <property type="project" value="InterPro"/>
</dbReference>
<dbReference type="InterPro" id="IPR027417">
    <property type="entry name" value="P-loop_NTPase"/>
</dbReference>
<reference evidence="11" key="1">
    <citation type="journal article" date="2014" name="Int. J. Syst. Evol. Microbiol.">
        <title>Complete genome sequence of Corynebacterium casei LMG S-19264T (=DSM 44701T), isolated from a smear-ripened cheese.</title>
        <authorList>
            <consortium name="US DOE Joint Genome Institute (JGI-PGF)"/>
            <person name="Walter F."/>
            <person name="Albersmeier A."/>
            <person name="Kalinowski J."/>
            <person name="Ruckert C."/>
        </authorList>
    </citation>
    <scope>NUCLEOTIDE SEQUENCE</scope>
    <source>
        <strain evidence="11">CGMCC 1.12924</strain>
    </source>
</reference>
<comment type="similarity">
    <text evidence="7">Belongs to the DNA polymerase HolA subunit family.</text>
</comment>
<evidence type="ECO:0000256" key="1">
    <source>
        <dbReference type="ARBA" id="ARBA00012417"/>
    </source>
</evidence>
<dbReference type="Pfam" id="PF06144">
    <property type="entry name" value="DNA_pol3_delta"/>
    <property type="match status" value="1"/>
</dbReference>
<dbReference type="SUPFAM" id="SSF48019">
    <property type="entry name" value="post-AAA+ oligomerization domain-like"/>
    <property type="match status" value="1"/>
</dbReference>
<organism evidence="11 12">
    <name type="scientific">Planktosalinus lacus</name>
    <dbReference type="NCBI Taxonomy" id="1526573"/>
    <lineage>
        <taxon>Bacteria</taxon>
        <taxon>Pseudomonadati</taxon>
        <taxon>Bacteroidota</taxon>
        <taxon>Flavobacteriia</taxon>
        <taxon>Flavobacteriales</taxon>
        <taxon>Flavobacteriaceae</taxon>
        <taxon>Planktosalinus</taxon>
    </lineage>
</organism>
<feature type="domain" description="DNA polymerase III delta subunit-like C-terminal" evidence="10">
    <location>
        <begin position="211"/>
        <end position="310"/>
    </location>
</feature>
<keyword evidence="5" id="KW-0235">DNA replication</keyword>
<evidence type="ECO:0000256" key="8">
    <source>
        <dbReference type="ARBA" id="ARBA00049244"/>
    </source>
</evidence>
<dbReference type="InterPro" id="IPR010372">
    <property type="entry name" value="DNA_pol3_delta_N"/>
</dbReference>
<dbReference type="PANTHER" id="PTHR34388">
    <property type="entry name" value="DNA POLYMERASE III SUBUNIT DELTA"/>
    <property type="match status" value="1"/>
</dbReference>
<dbReference type="Gene3D" id="1.10.8.60">
    <property type="match status" value="1"/>
</dbReference>
<accession>A0A8J2Y9G2</accession>
<protein>
    <recommendedName>
        <fullName evidence="2">DNA polymerase III subunit delta</fullName>
        <ecNumber evidence="1">2.7.7.7</ecNumber>
    </recommendedName>
</protein>
<dbReference type="Gene3D" id="3.40.50.300">
    <property type="entry name" value="P-loop containing nucleotide triphosphate hydrolases"/>
    <property type="match status" value="1"/>
</dbReference>
<evidence type="ECO:0000256" key="3">
    <source>
        <dbReference type="ARBA" id="ARBA00022679"/>
    </source>
</evidence>
<evidence type="ECO:0000256" key="4">
    <source>
        <dbReference type="ARBA" id="ARBA00022695"/>
    </source>
</evidence>
<dbReference type="EMBL" id="BMGK01000005">
    <property type="protein sequence ID" value="GGD91967.1"/>
    <property type="molecule type" value="Genomic_DNA"/>
</dbReference>
<evidence type="ECO:0000256" key="2">
    <source>
        <dbReference type="ARBA" id="ARBA00017703"/>
    </source>
</evidence>
<gene>
    <name evidence="11" type="primary">holA</name>
    <name evidence="11" type="ORF">GCM10011312_14710</name>
</gene>